<gene>
    <name evidence="2" type="ORF">SeMB42_g06465</name>
</gene>
<accession>A0A507CL64</accession>
<dbReference type="VEuPathDB" id="FungiDB:SeMB42_g06465"/>
<feature type="region of interest" description="Disordered" evidence="1">
    <location>
        <begin position="77"/>
        <end position="102"/>
    </location>
</feature>
<dbReference type="EMBL" id="QEAN01000366">
    <property type="protein sequence ID" value="TPX39114.1"/>
    <property type="molecule type" value="Genomic_DNA"/>
</dbReference>
<proteinExistence type="predicted"/>
<name>A0A507CL64_9FUNG</name>
<evidence type="ECO:0000313" key="2">
    <source>
        <dbReference type="EMBL" id="TPX39114.1"/>
    </source>
</evidence>
<dbReference type="Proteomes" id="UP000317494">
    <property type="component" value="Unassembled WGS sequence"/>
</dbReference>
<sequence>MSEELEHDLPICHLHEPTSSYLLHNRPDVERRLEHVDTKELQHEFDNDAKAHRNEWIKEVRHTVTDPLHGRPIVGVQEKDFEAQRGDSDRGSSQLAGNAEKDGDKQFYDFCEQVVEKTDSKDDSLSYKEELNGMRRILS</sequence>
<evidence type="ECO:0000256" key="1">
    <source>
        <dbReference type="SAM" id="MobiDB-lite"/>
    </source>
</evidence>
<comment type="caution">
    <text evidence="2">The sequence shown here is derived from an EMBL/GenBank/DDBJ whole genome shotgun (WGS) entry which is preliminary data.</text>
</comment>
<dbReference type="AlphaFoldDB" id="A0A507CL64"/>
<feature type="compositionally biased region" description="Basic and acidic residues" evidence="1">
    <location>
        <begin position="77"/>
        <end position="90"/>
    </location>
</feature>
<organism evidence="2 3">
    <name type="scientific">Synchytrium endobioticum</name>
    <dbReference type="NCBI Taxonomy" id="286115"/>
    <lineage>
        <taxon>Eukaryota</taxon>
        <taxon>Fungi</taxon>
        <taxon>Fungi incertae sedis</taxon>
        <taxon>Chytridiomycota</taxon>
        <taxon>Chytridiomycota incertae sedis</taxon>
        <taxon>Chytridiomycetes</taxon>
        <taxon>Synchytriales</taxon>
        <taxon>Synchytriaceae</taxon>
        <taxon>Synchytrium</taxon>
    </lineage>
</organism>
<protein>
    <submittedName>
        <fullName evidence="2">Uncharacterized protein</fullName>
    </submittedName>
</protein>
<evidence type="ECO:0000313" key="3">
    <source>
        <dbReference type="Proteomes" id="UP000317494"/>
    </source>
</evidence>
<keyword evidence="3" id="KW-1185">Reference proteome</keyword>
<reference evidence="2 3" key="1">
    <citation type="journal article" date="2019" name="Sci. Rep.">
        <title>Comparative genomics of chytrid fungi reveal insights into the obligate biotrophic and pathogenic lifestyle of Synchytrium endobioticum.</title>
        <authorList>
            <person name="van de Vossenberg B.T.L.H."/>
            <person name="Warris S."/>
            <person name="Nguyen H.D.T."/>
            <person name="van Gent-Pelzer M.P.E."/>
            <person name="Joly D.L."/>
            <person name="van de Geest H.C."/>
            <person name="Bonants P.J.M."/>
            <person name="Smith D.S."/>
            <person name="Levesque C.A."/>
            <person name="van der Lee T.A.J."/>
        </authorList>
    </citation>
    <scope>NUCLEOTIDE SEQUENCE [LARGE SCALE GENOMIC DNA]</scope>
    <source>
        <strain evidence="2 3">MB42</strain>
    </source>
</reference>